<dbReference type="PROSITE" id="PS50109">
    <property type="entry name" value="HIS_KIN"/>
    <property type="match status" value="1"/>
</dbReference>
<dbReference type="PROSITE" id="PS50113">
    <property type="entry name" value="PAC"/>
    <property type="match status" value="2"/>
</dbReference>
<dbReference type="SMART" id="SM00388">
    <property type="entry name" value="HisKA"/>
    <property type="match status" value="1"/>
</dbReference>
<evidence type="ECO:0000259" key="10">
    <source>
        <dbReference type="PROSITE" id="PS50113"/>
    </source>
</evidence>
<dbReference type="GO" id="GO:0000155">
    <property type="term" value="F:phosphorelay sensor kinase activity"/>
    <property type="evidence" value="ECO:0007669"/>
    <property type="project" value="InterPro"/>
</dbReference>
<keyword evidence="5" id="KW-0418">Kinase</keyword>
<dbReference type="InterPro" id="IPR036097">
    <property type="entry name" value="HisK_dim/P_sf"/>
</dbReference>
<dbReference type="Pfam" id="PF08448">
    <property type="entry name" value="PAS_4"/>
    <property type="match status" value="1"/>
</dbReference>
<dbReference type="InterPro" id="IPR005467">
    <property type="entry name" value="His_kinase_dom"/>
</dbReference>
<name>A0A1I3GXB4_9FLAO</name>
<dbReference type="Proteomes" id="UP000198931">
    <property type="component" value="Unassembled WGS sequence"/>
</dbReference>
<dbReference type="SMART" id="SM00387">
    <property type="entry name" value="HATPase_c"/>
    <property type="match status" value="1"/>
</dbReference>
<gene>
    <name evidence="11" type="ORF">SAMN05443292_2074</name>
</gene>
<protein>
    <recommendedName>
        <fullName evidence="2">histidine kinase</fullName>
        <ecNumber evidence="2">2.7.13.3</ecNumber>
    </recommendedName>
</protein>
<feature type="domain" description="PAS" evidence="9">
    <location>
        <begin position="136"/>
        <end position="207"/>
    </location>
</feature>
<dbReference type="FunFam" id="1.10.287.130:FF:000001">
    <property type="entry name" value="Two-component sensor histidine kinase"/>
    <property type="match status" value="1"/>
</dbReference>
<keyword evidence="7" id="KW-0472">Membrane</keyword>
<evidence type="ECO:0000259" key="8">
    <source>
        <dbReference type="PROSITE" id="PS50109"/>
    </source>
</evidence>
<evidence type="ECO:0000256" key="3">
    <source>
        <dbReference type="ARBA" id="ARBA00022553"/>
    </source>
</evidence>
<dbReference type="SUPFAM" id="SSF47384">
    <property type="entry name" value="Homodimeric domain of signal transducing histidine kinase"/>
    <property type="match status" value="1"/>
</dbReference>
<dbReference type="OrthoDB" id="9766459at2"/>
<dbReference type="InterPro" id="IPR036890">
    <property type="entry name" value="HATPase_C_sf"/>
</dbReference>
<dbReference type="InterPro" id="IPR000014">
    <property type="entry name" value="PAS"/>
</dbReference>
<dbReference type="PANTHER" id="PTHR43304">
    <property type="entry name" value="PHYTOCHROME-LIKE PROTEIN CPH1"/>
    <property type="match status" value="1"/>
</dbReference>
<dbReference type="AlphaFoldDB" id="A0A1I3GXB4"/>
<dbReference type="Pfam" id="PF08447">
    <property type="entry name" value="PAS_3"/>
    <property type="match status" value="2"/>
</dbReference>
<dbReference type="InterPro" id="IPR035965">
    <property type="entry name" value="PAS-like_dom_sf"/>
</dbReference>
<dbReference type="NCBIfam" id="TIGR00229">
    <property type="entry name" value="sensory_box"/>
    <property type="match status" value="2"/>
</dbReference>
<evidence type="ECO:0000256" key="2">
    <source>
        <dbReference type="ARBA" id="ARBA00012438"/>
    </source>
</evidence>
<evidence type="ECO:0000256" key="6">
    <source>
        <dbReference type="ARBA" id="ARBA00023012"/>
    </source>
</evidence>
<dbReference type="Gene3D" id="3.30.565.10">
    <property type="entry name" value="Histidine kinase-like ATPase, C-terminal domain"/>
    <property type="match status" value="1"/>
</dbReference>
<dbReference type="InterPro" id="IPR001610">
    <property type="entry name" value="PAC"/>
</dbReference>
<dbReference type="FunFam" id="3.30.450.20:FF:000099">
    <property type="entry name" value="Sensory box sensor histidine kinase"/>
    <property type="match status" value="1"/>
</dbReference>
<evidence type="ECO:0000313" key="11">
    <source>
        <dbReference type="EMBL" id="SFI28104.1"/>
    </source>
</evidence>
<dbReference type="InterPro" id="IPR003661">
    <property type="entry name" value="HisK_dim/P_dom"/>
</dbReference>
<keyword evidence="3" id="KW-0597">Phosphoprotein</keyword>
<evidence type="ECO:0000259" key="9">
    <source>
        <dbReference type="PROSITE" id="PS50112"/>
    </source>
</evidence>
<dbReference type="PRINTS" id="PR00344">
    <property type="entry name" value="BCTRLSENSOR"/>
</dbReference>
<dbReference type="PANTHER" id="PTHR43304:SF1">
    <property type="entry name" value="PAC DOMAIN-CONTAINING PROTEIN"/>
    <property type="match status" value="1"/>
</dbReference>
<dbReference type="InterPro" id="IPR052162">
    <property type="entry name" value="Sensor_kinase/Photoreceptor"/>
</dbReference>
<dbReference type="InterPro" id="IPR003594">
    <property type="entry name" value="HATPase_dom"/>
</dbReference>
<evidence type="ECO:0000256" key="7">
    <source>
        <dbReference type="ARBA" id="ARBA00023136"/>
    </source>
</evidence>
<keyword evidence="6" id="KW-0902">Two-component regulatory system</keyword>
<dbReference type="Pfam" id="PF02518">
    <property type="entry name" value="HATPase_c"/>
    <property type="match status" value="1"/>
</dbReference>
<evidence type="ECO:0000256" key="5">
    <source>
        <dbReference type="ARBA" id="ARBA00022777"/>
    </source>
</evidence>
<dbReference type="SUPFAM" id="SSF55785">
    <property type="entry name" value="PYP-like sensor domain (PAS domain)"/>
    <property type="match status" value="3"/>
</dbReference>
<dbReference type="FunFam" id="3.30.565.10:FF:000006">
    <property type="entry name" value="Sensor histidine kinase WalK"/>
    <property type="match status" value="1"/>
</dbReference>
<evidence type="ECO:0000256" key="4">
    <source>
        <dbReference type="ARBA" id="ARBA00022679"/>
    </source>
</evidence>
<sequence>MIDSHKITAKPDFLLEKSPFGVCLLGKDFKITHVNEKWIAITSKDKKDLIGKGLADIFPQIKKNLSHFLDELKNTNRHYHIHEFPVTIETEGNLTGRFYNFLYCPVFDSEGELDYFCSLAVEIPNAVALKDQLEKSEERLRLATESNNISTWDLNLKNFQIYHSESLAHIFGYDSTHSITQLEMKNHIIDEDQHLLDEALADALATGKYSFEGRIKDKNDKIKFISSRGKIFYDEQNVPDRMLGVLQDISERKNLEKEIEEREVRYKFLADAMPQFIWIGDSDGNLNYWNQAVFDFSGKTLEDFTTGDGWLQIVHPDDREKNIEMWLNSIKTKTIFSLEHRFQNKNGDFKWMLSRAVPDFDDEGNVKHWVGTSTDIDEIKKQEHQKNDFIKMANHELKTPITTIKGYVQLLKKMRGNSDDQFLNNSLNTIENQVNKLNGLIGDLLDISRMEDGNLPLTRRPFSLIKLVTETIEDIKASEESQEIKFVLNSDSDIEVNADKERITQVINNLLTNAIKYSPNTNNVVVEISTKNNQAIVSVEDFGIGMDNEELSRIFQRFYRVSGEDEETFPGFGIGLFIVKDILDRHKGKIWVESEKQKGSKFYFSLPLNKKNK</sequence>
<dbReference type="CDD" id="cd00082">
    <property type="entry name" value="HisKA"/>
    <property type="match status" value="1"/>
</dbReference>
<proteinExistence type="predicted"/>
<dbReference type="InterPro" id="IPR004358">
    <property type="entry name" value="Sig_transdc_His_kin-like_C"/>
</dbReference>
<keyword evidence="12" id="KW-1185">Reference proteome</keyword>
<dbReference type="Pfam" id="PF00512">
    <property type="entry name" value="HisKA"/>
    <property type="match status" value="1"/>
</dbReference>
<dbReference type="EMBL" id="FOQT01000003">
    <property type="protein sequence ID" value="SFI28104.1"/>
    <property type="molecule type" value="Genomic_DNA"/>
</dbReference>
<dbReference type="InterPro" id="IPR013656">
    <property type="entry name" value="PAS_4"/>
</dbReference>
<accession>A0A1I3GXB4</accession>
<organism evidence="11 12">
    <name type="scientific">Halpernia frigidisoli</name>
    <dbReference type="NCBI Taxonomy" id="1125876"/>
    <lineage>
        <taxon>Bacteria</taxon>
        <taxon>Pseudomonadati</taxon>
        <taxon>Bacteroidota</taxon>
        <taxon>Flavobacteriia</taxon>
        <taxon>Flavobacteriales</taxon>
        <taxon>Weeksellaceae</taxon>
        <taxon>Chryseobacterium group</taxon>
        <taxon>Halpernia</taxon>
    </lineage>
</organism>
<dbReference type="InterPro" id="IPR000700">
    <property type="entry name" value="PAS-assoc_C"/>
</dbReference>
<dbReference type="Gene3D" id="3.30.450.20">
    <property type="entry name" value="PAS domain"/>
    <property type="match status" value="3"/>
</dbReference>
<reference evidence="11 12" key="1">
    <citation type="submission" date="2016-10" db="EMBL/GenBank/DDBJ databases">
        <authorList>
            <person name="de Groot N.N."/>
        </authorList>
    </citation>
    <scope>NUCLEOTIDE SEQUENCE [LARGE SCALE GENOMIC DNA]</scope>
    <source>
        <strain evidence="11 12">DSM 26000</strain>
    </source>
</reference>
<dbReference type="SMART" id="SM00091">
    <property type="entry name" value="PAS"/>
    <property type="match status" value="3"/>
</dbReference>
<dbReference type="STRING" id="1125876.SAMN05443292_2074"/>
<dbReference type="InterPro" id="IPR013655">
    <property type="entry name" value="PAS_fold_3"/>
</dbReference>
<feature type="domain" description="PAC" evidence="10">
    <location>
        <begin position="209"/>
        <end position="261"/>
    </location>
</feature>
<dbReference type="SMART" id="SM00086">
    <property type="entry name" value="PAC"/>
    <property type="match status" value="2"/>
</dbReference>
<feature type="domain" description="PAC" evidence="10">
    <location>
        <begin position="336"/>
        <end position="388"/>
    </location>
</feature>
<dbReference type="Gene3D" id="1.10.287.130">
    <property type="match status" value="1"/>
</dbReference>
<keyword evidence="4" id="KW-0808">Transferase</keyword>
<dbReference type="EC" id="2.7.13.3" evidence="2"/>
<dbReference type="PROSITE" id="PS50112">
    <property type="entry name" value="PAS"/>
    <property type="match status" value="2"/>
</dbReference>
<feature type="domain" description="Histidine kinase" evidence="8">
    <location>
        <begin position="392"/>
        <end position="610"/>
    </location>
</feature>
<feature type="domain" description="PAS" evidence="9">
    <location>
        <begin position="262"/>
        <end position="333"/>
    </location>
</feature>
<dbReference type="CDD" id="cd00130">
    <property type="entry name" value="PAS"/>
    <property type="match status" value="2"/>
</dbReference>
<evidence type="ECO:0000256" key="1">
    <source>
        <dbReference type="ARBA" id="ARBA00000085"/>
    </source>
</evidence>
<comment type="catalytic activity">
    <reaction evidence="1">
        <text>ATP + protein L-histidine = ADP + protein N-phospho-L-histidine.</text>
        <dbReference type="EC" id="2.7.13.3"/>
    </reaction>
</comment>
<dbReference type="RefSeq" id="WP_090080278.1">
    <property type="nucleotide sequence ID" value="NZ_FOQT01000003.1"/>
</dbReference>
<evidence type="ECO:0000313" key="12">
    <source>
        <dbReference type="Proteomes" id="UP000198931"/>
    </source>
</evidence>
<dbReference type="SUPFAM" id="SSF55874">
    <property type="entry name" value="ATPase domain of HSP90 chaperone/DNA topoisomerase II/histidine kinase"/>
    <property type="match status" value="1"/>
</dbReference>